<dbReference type="EMBL" id="QKYT01000304">
    <property type="protein sequence ID" value="RIA87539.1"/>
    <property type="molecule type" value="Genomic_DNA"/>
</dbReference>
<evidence type="ECO:0000313" key="1">
    <source>
        <dbReference type="EMBL" id="RIA87539.1"/>
    </source>
</evidence>
<name>A0A397SRK9_9GLOM</name>
<accession>A0A397SRK9</accession>
<sequence length="79" mass="9420">MENLDYGELTDFALNIVNKLEKNEEQVKKIIQLVIAKDKIMMNIWKSLSTKKEEDLRIKKFVTLANYQFDMNLKIKELQ</sequence>
<keyword evidence="2" id="KW-1185">Reference proteome</keyword>
<dbReference type="AlphaFoldDB" id="A0A397SRK9"/>
<comment type="caution">
    <text evidence="1">The sequence shown here is derived from an EMBL/GenBank/DDBJ whole genome shotgun (WGS) entry which is preliminary data.</text>
</comment>
<gene>
    <name evidence="1" type="ORF">C1645_777125</name>
</gene>
<reference evidence="1 2" key="1">
    <citation type="submission" date="2018-06" db="EMBL/GenBank/DDBJ databases">
        <title>Comparative genomics reveals the genomic features of Rhizophagus irregularis, R. cerebriforme, R. diaphanum and Gigaspora rosea, and their symbiotic lifestyle signature.</title>
        <authorList>
            <person name="Morin E."/>
            <person name="San Clemente H."/>
            <person name="Chen E.C.H."/>
            <person name="De La Providencia I."/>
            <person name="Hainaut M."/>
            <person name="Kuo A."/>
            <person name="Kohler A."/>
            <person name="Murat C."/>
            <person name="Tang N."/>
            <person name="Roy S."/>
            <person name="Loubradou J."/>
            <person name="Henrissat B."/>
            <person name="Grigoriev I.V."/>
            <person name="Corradi N."/>
            <person name="Roux C."/>
            <person name="Martin F.M."/>
        </authorList>
    </citation>
    <scope>NUCLEOTIDE SEQUENCE [LARGE SCALE GENOMIC DNA]</scope>
    <source>
        <strain evidence="1 2">DAOM 227022</strain>
    </source>
</reference>
<evidence type="ECO:0000313" key="2">
    <source>
        <dbReference type="Proteomes" id="UP000265703"/>
    </source>
</evidence>
<dbReference type="OrthoDB" id="2375675at2759"/>
<proteinExistence type="predicted"/>
<dbReference type="Proteomes" id="UP000265703">
    <property type="component" value="Unassembled WGS sequence"/>
</dbReference>
<protein>
    <submittedName>
        <fullName evidence="1">Uncharacterized protein</fullName>
    </submittedName>
</protein>
<organism evidence="1 2">
    <name type="scientific">Glomus cerebriforme</name>
    <dbReference type="NCBI Taxonomy" id="658196"/>
    <lineage>
        <taxon>Eukaryota</taxon>
        <taxon>Fungi</taxon>
        <taxon>Fungi incertae sedis</taxon>
        <taxon>Mucoromycota</taxon>
        <taxon>Glomeromycotina</taxon>
        <taxon>Glomeromycetes</taxon>
        <taxon>Glomerales</taxon>
        <taxon>Glomeraceae</taxon>
        <taxon>Glomus</taxon>
    </lineage>
</organism>